<keyword evidence="2" id="KW-1185">Reference proteome</keyword>
<evidence type="ECO:0000313" key="1">
    <source>
        <dbReference type="EMBL" id="ACL02045.1"/>
    </source>
</evidence>
<protein>
    <submittedName>
        <fullName evidence="1">Uncharacterized protein</fullName>
    </submittedName>
</protein>
<dbReference type="EMBL" id="CP001322">
    <property type="protein sequence ID" value="ACL02045.1"/>
    <property type="molecule type" value="Genomic_DNA"/>
</dbReference>
<proteinExistence type="predicted"/>
<accession>B8F913</accession>
<dbReference type="AlphaFoldDB" id="B8F913"/>
<dbReference type="KEGG" id="dal:Dalk_0336"/>
<sequence length="103" mass="11201">MMELAAGMTTMAIIGLLAGSAMAWNCFDRENGRRRMEYAFACSKYTGENQEACNNLLKEIIEQKELMSMKAEAAGVAGPLAGRGCGYGHYGRGFRTGGGYCRR</sequence>
<gene>
    <name evidence="1" type="ordered locus">Dalk_0336</name>
</gene>
<dbReference type="RefSeq" id="WP_012609485.1">
    <property type="nucleotide sequence ID" value="NC_011768.1"/>
</dbReference>
<name>B8F913_DESAL</name>
<dbReference type="HOGENOM" id="CLU_2259163_0_0_7"/>
<organism evidence="1 2">
    <name type="scientific">Desulfatibacillum aliphaticivorans</name>
    <dbReference type="NCBI Taxonomy" id="218208"/>
    <lineage>
        <taxon>Bacteria</taxon>
        <taxon>Pseudomonadati</taxon>
        <taxon>Thermodesulfobacteriota</taxon>
        <taxon>Desulfobacteria</taxon>
        <taxon>Desulfobacterales</taxon>
        <taxon>Desulfatibacillaceae</taxon>
        <taxon>Desulfatibacillum</taxon>
    </lineage>
</organism>
<reference evidence="1 2" key="1">
    <citation type="journal article" date="2012" name="Environ. Microbiol.">
        <title>The genome sequence of Desulfatibacillum alkenivorans AK-01: a blueprint for anaerobic alkane oxidation.</title>
        <authorList>
            <person name="Callaghan A.V."/>
            <person name="Morris B.E."/>
            <person name="Pereira I.A."/>
            <person name="McInerney M.J."/>
            <person name="Austin R.N."/>
            <person name="Groves J.T."/>
            <person name="Kukor J.J."/>
            <person name="Suflita J.M."/>
            <person name="Young L.Y."/>
            <person name="Zylstra G.J."/>
            <person name="Wawrik B."/>
        </authorList>
    </citation>
    <scope>NUCLEOTIDE SEQUENCE [LARGE SCALE GENOMIC DNA]</scope>
    <source>
        <strain evidence="1 2">AK-01</strain>
    </source>
</reference>
<dbReference type="Proteomes" id="UP000000739">
    <property type="component" value="Chromosome"/>
</dbReference>
<evidence type="ECO:0000313" key="2">
    <source>
        <dbReference type="Proteomes" id="UP000000739"/>
    </source>
</evidence>